<accession>A0A917CI00</accession>
<keyword evidence="3 7" id="KW-0547">Nucleotide-binding</keyword>
<evidence type="ECO:0000256" key="5">
    <source>
        <dbReference type="ARBA" id="ARBA00022840"/>
    </source>
</evidence>
<evidence type="ECO:0000256" key="6">
    <source>
        <dbReference type="ARBA" id="ARBA00023146"/>
    </source>
</evidence>
<dbReference type="PROSITE" id="PS00178">
    <property type="entry name" value="AA_TRNA_LIGASE_I"/>
    <property type="match status" value="1"/>
</dbReference>
<dbReference type="GO" id="GO:0005524">
    <property type="term" value="F:ATP binding"/>
    <property type="evidence" value="ECO:0007669"/>
    <property type="project" value="UniProtKB-KW"/>
</dbReference>
<keyword evidence="10" id="KW-1185">Reference proteome</keyword>
<evidence type="ECO:0000256" key="2">
    <source>
        <dbReference type="ARBA" id="ARBA00022723"/>
    </source>
</evidence>
<keyword evidence="1 7" id="KW-0436">Ligase</keyword>
<reference evidence="9" key="1">
    <citation type="journal article" date="2014" name="Int. J. Syst. Evol. Microbiol.">
        <title>Complete genome sequence of Corynebacterium casei LMG S-19264T (=DSM 44701T), isolated from a smear-ripened cheese.</title>
        <authorList>
            <consortium name="US DOE Joint Genome Institute (JGI-PGF)"/>
            <person name="Walter F."/>
            <person name="Albersmeier A."/>
            <person name="Kalinowski J."/>
            <person name="Ruckert C."/>
        </authorList>
    </citation>
    <scope>NUCLEOTIDE SEQUENCE</scope>
    <source>
        <strain evidence="9">CCM 7897</strain>
    </source>
</reference>
<evidence type="ECO:0000256" key="1">
    <source>
        <dbReference type="ARBA" id="ARBA00022598"/>
    </source>
</evidence>
<evidence type="ECO:0000256" key="7">
    <source>
        <dbReference type="RuleBase" id="RU363037"/>
    </source>
</evidence>
<dbReference type="GO" id="GO:0004818">
    <property type="term" value="F:glutamate-tRNA ligase activity"/>
    <property type="evidence" value="ECO:0007669"/>
    <property type="project" value="TreeGrafter"/>
</dbReference>
<gene>
    <name evidence="9" type="primary">gltX</name>
    <name evidence="9" type="ORF">GCM10007301_54130</name>
</gene>
<comment type="caution">
    <text evidence="9">The sequence shown here is derived from an EMBL/GenBank/DDBJ whole genome shotgun (WGS) entry which is preliminary data.</text>
</comment>
<dbReference type="Gene3D" id="3.40.50.620">
    <property type="entry name" value="HUPs"/>
    <property type="match status" value="1"/>
</dbReference>
<dbReference type="InterPro" id="IPR049940">
    <property type="entry name" value="GluQ/Sye"/>
</dbReference>
<feature type="domain" description="Glutamyl/glutaminyl-tRNA synthetase class Ib catalytic" evidence="8">
    <location>
        <begin position="10"/>
        <end position="283"/>
    </location>
</feature>
<evidence type="ECO:0000256" key="3">
    <source>
        <dbReference type="ARBA" id="ARBA00022741"/>
    </source>
</evidence>
<dbReference type="PRINTS" id="PR00987">
    <property type="entry name" value="TRNASYNTHGLU"/>
</dbReference>
<dbReference type="RefSeq" id="WP_188583999.1">
    <property type="nucleotide sequence ID" value="NZ_BMCT01000012.1"/>
</dbReference>
<protein>
    <submittedName>
        <fullName evidence="9">tRNA glutamyl-Q(34) synthetase GluQRS</fullName>
    </submittedName>
</protein>
<dbReference type="PANTHER" id="PTHR43311:SF1">
    <property type="entry name" value="GLUTAMYL-Q TRNA(ASP) SYNTHETASE"/>
    <property type="match status" value="1"/>
</dbReference>
<evidence type="ECO:0000313" key="10">
    <source>
        <dbReference type="Proteomes" id="UP000606044"/>
    </source>
</evidence>
<reference evidence="9" key="2">
    <citation type="submission" date="2020-09" db="EMBL/GenBank/DDBJ databases">
        <authorList>
            <person name="Sun Q."/>
            <person name="Sedlacek I."/>
        </authorList>
    </citation>
    <scope>NUCLEOTIDE SEQUENCE</scope>
    <source>
        <strain evidence="9">CCM 7897</strain>
    </source>
</reference>
<dbReference type="InterPro" id="IPR020058">
    <property type="entry name" value="Glu/Gln-tRNA-synth_Ib_cat-dom"/>
</dbReference>
<sequence>MTLNSSSFTCRFAPSPNGPLHLGHAYSALVNHAAAEMASGRFLLRMEDIDTTRCRPEFETGIAQDLAWLGILPSEPPRRQSQHFDDYEAALQRLDALGLLYASFESRAEIARAVLAQEAGGGAWPRDPDGAPLYPFSRESVPDGVRHRRKLAGEPYVLRLDMERACDLAGQPLSWQEAPGTALATPQRVPADPARWGDVVLARKDVPASYHLAVVVDDQLQAITHVIRGRDLFAATEIHRLLQTLLGLPEPIYHHHALVLDADRRKLSKSTGAASLAALRAAGASPDEVKALIDRGLEQAQPTPST</sequence>
<name>A0A917CI00_9HYPH</name>
<dbReference type="SUPFAM" id="SSF52374">
    <property type="entry name" value="Nucleotidylyl transferase"/>
    <property type="match status" value="1"/>
</dbReference>
<keyword evidence="6 7" id="KW-0030">Aminoacyl-tRNA synthetase</keyword>
<dbReference type="InterPro" id="IPR001412">
    <property type="entry name" value="aa-tRNA-synth_I_CS"/>
</dbReference>
<evidence type="ECO:0000259" key="8">
    <source>
        <dbReference type="Pfam" id="PF00749"/>
    </source>
</evidence>
<dbReference type="NCBIfam" id="NF004315">
    <property type="entry name" value="PRK05710.1-4"/>
    <property type="match status" value="1"/>
</dbReference>
<keyword evidence="2" id="KW-0479">Metal-binding</keyword>
<keyword evidence="4" id="KW-0862">Zinc</keyword>
<dbReference type="InterPro" id="IPR000924">
    <property type="entry name" value="Glu/Gln-tRNA-synth"/>
</dbReference>
<keyword evidence="5 7" id="KW-0067">ATP-binding</keyword>
<evidence type="ECO:0000256" key="4">
    <source>
        <dbReference type="ARBA" id="ARBA00022833"/>
    </source>
</evidence>
<proteinExistence type="inferred from homology"/>
<keyword evidence="7" id="KW-0648">Protein biosynthesis</keyword>
<dbReference type="PANTHER" id="PTHR43311">
    <property type="entry name" value="GLUTAMATE--TRNA LIGASE"/>
    <property type="match status" value="1"/>
</dbReference>
<dbReference type="Proteomes" id="UP000606044">
    <property type="component" value="Unassembled WGS sequence"/>
</dbReference>
<organism evidence="9 10">
    <name type="scientific">Azorhizobium oxalatiphilum</name>
    <dbReference type="NCBI Taxonomy" id="980631"/>
    <lineage>
        <taxon>Bacteria</taxon>
        <taxon>Pseudomonadati</taxon>
        <taxon>Pseudomonadota</taxon>
        <taxon>Alphaproteobacteria</taxon>
        <taxon>Hyphomicrobiales</taxon>
        <taxon>Xanthobacteraceae</taxon>
        <taxon>Azorhizobium</taxon>
    </lineage>
</organism>
<dbReference type="InterPro" id="IPR014729">
    <property type="entry name" value="Rossmann-like_a/b/a_fold"/>
</dbReference>
<comment type="similarity">
    <text evidence="7">Belongs to the class-I aminoacyl-tRNA synthetase family.</text>
</comment>
<dbReference type="GO" id="GO:0006424">
    <property type="term" value="P:glutamyl-tRNA aminoacylation"/>
    <property type="evidence" value="ECO:0007669"/>
    <property type="project" value="TreeGrafter"/>
</dbReference>
<dbReference type="GO" id="GO:0005829">
    <property type="term" value="C:cytosol"/>
    <property type="evidence" value="ECO:0007669"/>
    <property type="project" value="TreeGrafter"/>
</dbReference>
<dbReference type="Pfam" id="PF00749">
    <property type="entry name" value="tRNA-synt_1c"/>
    <property type="match status" value="1"/>
</dbReference>
<evidence type="ECO:0000313" key="9">
    <source>
        <dbReference type="EMBL" id="GGF87425.1"/>
    </source>
</evidence>
<dbReference type="AlphaFoldDB" id="A0A917CI00"/>
<dbReference type="EMBL" id="BMCT01000012">
    <property type="protein sequence ID" value="GGF87425.1"/>
    <property type="molecule type" value="Genomic_DNA"/>
</dbReference>